<dbReference type="KEGG" id="sapi:SAPIS_v1c07900"/>
<evidence type="ECO:0000313" key="4">
    <source>
        <dbReference type="EMBL" id="AHB36635.1"/>
    </source>
</evidence>
<evidence type="ECO:0000256" key="1">
    <source>
        <dbReference type="ARBA" id="ARBA00022801"/>
    </source>
</evidence>
<reference evidence="4 5" key="1">
    <citation type="journal article" date="2014" name="Genome Announc.">
        <title>Complete Genome Sequence of Spiroplasma apis B31T (ATCC 33834), a Bacterium Associated with May Disease of Honeybees (Apis mellifera).</title>
        <authorList>
            <person name="Ku C."/>
            <person name="Lo W.S."/>
            <person name="Chen L.L."/>
            <person name="Kuo C.H."/>
        </authorList>
    </citation>
    <scope>NUCLEOTIDE SEQUENCE [LARGE SCALE GENOMIC DNA]</scope>
    <source>
        <strain evidence="4">B31</strain>
    </source>
</reference>
<dbReference type="eggNOG" id="COG3481">
    <property type="taxonomic scope" value="Bacteria"/>
</dbReference>
<dbReference type="PATRIC" id="fig|1276258.3.peg.812"/>
<dbReference type="AlphaFoldDB" id="V5RLD6"/>
<dbReference type="PANTHER" id="PTHR37294">
    <property type="entry name" value="3'-5' EXORIBONUCLEASE YHAM"/>
    <property type="match status" value="1"/>
</dbReference>
<dbReference type="GO" id="GO:0016787">
    <property type="term" value="F:hydrolase activity"/>
    <property type="evidence" value="ECO:0007669"/>
    <property type="project" value="UniProtKB-KW"/>
</dbReference>
<dbReference type="Pfam" id="PF01966">
    <property type="entry name" value="HD"/>
    <property type="match status" value="1"/>
</dbReference>
<organism evidence="4 5">
    <name type="scientific">Spiroplasma apis B31</name>
    <dbReference type="NCBI Taxonomy" id="1276258"/>
    <lineage>
        <taxon>Bacteria</taxon>
        <taxon>Bacillati</taxon>
        <taxon>Mycoplasmatota</taxon>
        <taxon>Mollicutes</taxon>
        <taxon>Entomoplasmatales</taxon>
        <taxon>Spiroplasmataceae</taxon>
        <taxon>Spiroplasma</taxon>
    </lineage>
</organism>
<dbReference type="HOGENOM" id="CLU_056349_2_0_14"/>
<dbReference type="CDD" id="cd04492">
    <property type="entry name" value="YhaM_OBF_like"/>
    <property type="match status" value="1"/>
</dbReference>
<dbReference type="Gene3D" id="1.10.3210.10">
    <property type="entry name" value="Hypothetical protein af1432"/>
    <property type="match status" value="1"/>
</dbReference>
<dbReference type="InterPro" id="IPR012340">
    <property type="entry name" value="NA-bd_OB-fold"/>
</dbReference>
<evidence type="ECO:0000259" key="2">
    <source>
        <dbReference type="Pfam" id="PF01336"/>
    </source>
</evidence>
<dbReference type="RefSeq" id="WP_023789919.1">
    <property type="nucleotide sequence ID" value="NC_022998.1"/>
</dbReference>
<dbReference type="InterPro" id="IPR003607">
    <property type="entry name" value="HD/PDEase_dom"/>
</dbReference>
<dbReference type="Gene3D" id="2.40.50.140">
    <property type="entry name" value="Nucleic acid-binding proteins"/>
    <property type="match status" value="1"/>
</dbReference>
<evidence type="ECO:0000313" key="5">
    <source>
        <dbReference type="Proteomes" id="UP000018550"/>
    </source>
</evidence>
<dbReference type="InterPro" id="IPR004365">
    <property type="entry name" value="NA-bd_OB_tRNA"/>
</dbReference>
<dbReference type="EMBL" id="CP006682">
    <property type="protein sequence ID" value="AHB36635.1"/>
    <property type="molecule type" value="Genomic_DNA"/>
</dbReference>
<dbReference type="PANTHER" id="PTHR37294:SF1">
    <property type="entry name" value="3'-5' EXORIBONUCLEASE YHAM"/>
    <property type="match status" value="1"/>
</dbReference>
<evidence type="ECO:0000259" key="3">
    <source>
        <dbReference type="Pfam" id="PF01966"/>
    </source>
</evidence>
<dbReference type="SUPFAM" id="SSF50249">
    <property type="entry name" value="Nucleic acid-binding proteins"/>
    <property type="match status" value="1"/>
</dbReference>
<feature type="domain" description="HD" evidence="3">
    <location>
        <begin position="166"/>
        <end position="286"/>
    </location>
</feature>
<proteinExistence type="predicted"/>
<keyword evidence="1" id="KW-0378">Hydrolase</keyword>
<protein>
    <submittedName>
        <fullName evidence="4">3'-5' exoribonuclease YhaM</fullName>
    </submittedName>
</protein>
<sequence length="321" mass="36924">MRINEIKSETKNLVLIARVEKVILSTGNNGSNYLVVYLVDKTGRVEARLWNCDDADYETIKADSVIKIEAVVNVYRQQIQLKINTYEVLKEEDFHKYDITEETFSISAPINVEMNFKVLMEFLEKLTNETYKKITMSIIKEYEDEFKTYPAATSIHHNVVGGLFWHSFSLLMAAKGLKEVYRYAEIDWELVYCGTLLHDIGKVVEMKGKRAAEYTDEGKLLGHISIGNTFISLKEKELNIDPKFHNEIVKLQHVILSSHGKNEFGSPVEPVLIEGIIISSLDALDARIYKVNEELMKVENSGWSSRIMTEDGRSFLRHYKK</sequence>
<dbReference type="SUPFAM" id="SSF109604">
    <property type="entry name" value="HD-domain/PDEase-like"/>
    <property type="match status" value="1"/>
</dbReference>
<name>V5RLD6_SPIAP</name>
<accession>V5RLD6</accession>
<dbReference type="Proteomes" id="UP000018550">
    <property type="component" value="Chromosome"/>
</dbReference>
<dbReference type="Pfam" id="PF01336">
    <property type="entry name" value="tRNA_anti-codon"/>
    <property type="match status" value="1"/>
</dbReference>
<dbReference type="CDD" id="cd00077">
    <property type="entry name" value="HDc"/>
    <property type="match status" value="1"/>
</dbReference>
<dbReference type="InterPro" id="IPR006674">
    <property type="entry name" value="HD_domain"/>
</dbReference>
<gene>
    <name evidence="4" type="primary">yhaM</name>
    <name evidence="4" type="ORF">SAPIS_v1c07900</name>
</gene>
<feature type="domain" description="OB" evidence="2">
    <location>
        <begin position="23"/>
        <end position="89"/>
    </location>
</feature>
<dbReference type="GO" id="GO:0003676">
    <property type="term" value="F:nucleic acid binding"/>
    <property type="evidence" value="ECO:0007669"/>
    <property type="project" value="InterPro"/>
</dbReference>
<dbReference type="STRING" id="1276258.SAPIS_v1c07900"/>
<dbReference type="GO" id="GO:0031125">
    <property type="term" value="P:rRNA 3'-end processing"/>
    <property type="evidence" value="ECO:0007669"/>
    <property type="project" value="TreeGrafter"/>
</dbReference>
<keyword evidence="5" id="KW-1185">Reference proteome</keyword>
<dbReference type="InterPro" id="IPR050798">
    <property type="entry name" value="YhaM_exoribonuc/phosphodiest"/>
</dbReference>